<proteinExistence type="predicted"/>
<dbReference type="Proteomes" id="UP000887580">
    <property type="component" value="Unplaced"/>
</dbReference>
<dbReference type="WBParaSite" id="PS1159_v2.g13907.t1">
    <property type="protein sequence ID" value="PS1159_v2.g13907.t1"/>
    <property type="gene ID" value="PS1159_v2.g13907"/>
</dbReference>
<name>A0AC35F7R3_9BILA</name>
<organism evidence="1 2">
    <name type="scientific">Panagrolaimus sp. PS1159</name>
    <dbReference type="NCBI Taxonomy" id="55785"/>
    <lineage>
        <taxon>Eukaryota</taxon>
        <taxon>Metazoa</taxon>
        <taxon>Ecdysozoa</taxon>
        <taxon>Nematoda</taxon>
        <taxon>Chromadorea</taxon>
        <taxon>Rhabditida</taxon>
        <taxon>Tylenchina</taxon>
        <taxon>Panagrolaimomorpha</taxon>
        <taxon>Panagrolaimoidea</taxon>
        <taxon>Panagrolaimidae</taxon>
        <taxon>Panagrolaimus</taxon>
    </lineage>
</organism>
<sequence>MVSADEVESELSQLRSNADNLSQCLHALLERIEQLEAATGDNFARVKKTPQKLVIVNKSKDDNNDDEEPTSDVQVVQSEQITVDPITGLKKKTIVTERVLTTRTFHAVATPKSPTSIISSEPLEKEHINATVVNGRLPLLGPAYESRLIKTRADLLKQIEVEFICGEMVVTKVTPSISDTIKPGDTIQEINGRPARTIKDLFSQIGDVQLKVVLSDLYNAPMEFVKCLANYNSEKDPLNPNQHLPITVRKGEILQVMSEDKQWLQARKVNDISQCAFIPATLPTISVSMLSPFGRRTLVLLGAPGVGRRTIKSMLLAQLPNYFSTVLPVTSRAQKAGEQEGREYHYETKENILKKIRDGKMVEWGELSGVIYGTSADSVRRVVRSGRVCVLDCSEKALEFLYNSEFMPFVVVIGPPKFEELQQMSKLRGDNKSDEQLQATVDYHEKLIKGQYSKYFDQILINRNHDVTFRRLLEALENLKAQSQWIPTNWLSK</sequence>
<reference evidence="2" key="1">
    <citation type="submission" date="2022-11" db="UniProtKB">
        <authorList>
            <consortium name="WormBaseParasite"/>
        </authorList>
    </citation>
    <scope>IDENTIFICATION</scope>
</reference>
<evidence type="ECO:0000313" key="2">
    <source>
        <dbReference type="WBParaSite" id="PS1159_v2.g13907.t1"/>
    </source>
</evidence>
<evidence type="ECO:0000313" key="1">
    <source>
        <dbReference type="Proteomes" id="UP000887580"/>
    </source>
</evidence>
<protein>
    <submittedName>
        <fullName evidence="2">Guanylate kinase-like domain-containing protein</fullName>
    </submittedName>
</protein>
<accession>A0AC35F7R3</accession>